<gene>
    <name evidence="1" type="ORF">BC781_10616</name>
</gene>
<organism evidence="1 2">
    <name type="scientific">Sediminitomix flava</name>
    <dbReference type="NCBI Taxonomy" id="379075"/>
    <lineage>
        <taxon>Bacteria</taxon>
        <taxon>Pseudomonadati</taxon>
        <taxon>Bacteroidota</taxon>
        <taxon>Cytophagia</taxon>
        <taxon>Cytophagales</taxon>
        <taxon>Flammeovirgaceae</taxon>
        <taxon>Sediminitomix</taxon>
    </lineage>
</organism>
<dbReference type="Proteomes" id="UP000245535">
    <property type="component" value="Unassembled WGS sequence"/>
</dbReference>
<accession>A0A315Z6T5</accession>
<name>A0A315Z6T5_SEDFL</name>
<evidence type="ECO:0000313" key="1">
    <source>
        <dbReference type="EMBL" id="PWJ39115.1"/>
    </source>
</evidence>
<reference evidence="1 2" key="1">
    <citation type="submission" date="2018-03" db="EMBL/GenBank/DDBJ databases">
        <title>Genomic Encyclopedia of Archaeal and Bacterial Type Strains, Phase II (KMG-II): from individual species to whole genera.</title>
        <authorList>
            <person name="Goeker M."/>
        </authorList>
    </citation>
    <scope>NUCLEOTIDE SEQUENCE [LARGE SCALE GENOMIC DNA]</scope>
    <source>
        <strain evidence="1 2">DSM 28229</strain>
    </source>
</reference>
<protein>
    <submittedName>
        <fullName evidence="1">Uncharacterized protein</fullName>
    </submittedName>
</protein>
<dbReference type="RefSeq" id="WP_109620855.1">
    <property type="nucleotide sequence ID" value="NZ_QGDO01000006.1"/>
</dbReference>
<keyword evidence="2" id="KW-1185">Reference proteome</keyword>
<evidence type="ECO:0000313" key="2">
    <source>
        <dbReference type="Proteomes" id="UP000245535"/>
    </source>
</evidence>
<dbReference type="PROSITE" id="PS51257">
    <property type="entry name" value="PROKAR_LIPOPROTEIN"/>
    <property type="match status" value="1"/>
</dbReference>
<dbReference type="EMBL" id="QGDO01000006">
    <property type="protein sequence ID" value="PWJ39115.1"/>
    <property type="molecule type" value="Genomic_DNA"/>
</dbReference>
<proteinExistence type="predicted"/>
<comment type="caution">
    <text evidence="1">The sequence shown here is derived from an EMBL/GenBank/DDBJ whole genome shotgun (WGS) entry which is preliminary data.</text>
</comment>
<dbReference type="OrthoDB" id="975849at2"/>
<sequence length="334" mass="36751">MKRFFRVTSSIYFILFFGACVECDPVSFPGNEALLKFVDAGEDMDDTTIPALDIQVESIRTEDGREVSYNATAGAYFLPLNPEDTISSFIIEVAGANGVDSLPIVYNQQLIVQGPECTAFEQINKLRFSFLTEEGEKVQSSTIDYDTESSLDSSVVLMSGLQNNIVDPNIAVFVTTTGVATSNKRLNIGFFDSTTGEAVDQSFESIFASNANKELSRSGNSEVFLDLVTDASGETITFSRSGEEQVINISYAQNTFMIDVIDDNETEATVIDGISKIRYLNIIPDGEDEDGDPIFRFEPEIEADLDGAFFSRIEVVTDRLLTNASEVEVKLFIN</sequence>
<dbReference type="AlphaFoldDB" id="A0A315Z6T5"/>